<dbReference type="InterPro" id="IPR015422">
    <property type="entry name" value="PyrdxlP-dep_Trfase_small"/>
</dbReference>
<organism evidence="1">
    <name type="scientific">metagenome</name>
    <dbReference type="NCBI Taxonomy" id="256318"/>
    <lineage>
        <taxon>unclassified sequences</taxon>
        <taxon>metagenomes</taxon>
    </lineage>
</organism>
<gene>
    <name evidence="1" type="ORF">DF3PB_10062</name>
</gene>
<dbReference type="EMBL" id="UIDG01000001">
    <property type="protein sequence ID" value="SUS03310.1"/>
    <property type="molecule type" value="Genomic_DNA"/>
</dbReference>
<dbReference type="Gene3D" id="3.90.1150.10">
    <property type="entry name" value="Aspartate Aminotransferase, domain 1"/>
    <property type="match status" value="1"/>
</dbReference>
<proteinExistence type="predicted"/>
<protein>
    <submittedName>
        <fullName evidence="1">Uncharacterized protein</fullName>
    </submittedName>
</protein>
<accession>A0A380T825</accession>
<evidence type="ECO:0000313" key="1">
    <source>
        <dbReference type="EMBL" id="SUS03310.1"/>
    </source>
</evidence>
<reference evidence="1" key="1">
    <citation type="submission" date="2018-07" db="EMBL/GenBank/DDBJ databases">
        <authorList>
            <person name="Quirk P.G."/>
            <person name="Krulwich T.A."/>
        </authorList>
    </citation>
    <scope>NUCLEOTIDE SEQUENCE</scope>
</reference>
<dbReference type="AlphaFoldDB" id="A0A380T825"/>
<sequence length="32" mass="3506">MHPWHNMFLPAAMTEADIDFALDAAEASFAAI</sequence>
<name>A0A380T825_9ZZZZ</name>